<evidence type="ECO:0000313" key="4">
    <source>
        <dbReference type="EMBL" id="RFN53445.1"/>
    </source>
</evidence>
<protein>
    <recommendedName>
        <fullName evidence="3">N-acetyltransferase domain-containing protein</fullName>
    </recommendedName>
</protein>
<dbReference type="PANTHER" id="PTHR43420">
    <property type="entry name" value="ACETYLTRANSFERASE"/>
    <property type="match status" value="1"/>
</dbReference>
<dbReference type="SUPFAM" id="SSF55729">
    <property type="entry name" value="Acyl-CoA N-acyltransferases (Nat)"/>
    <property type="match status" value="1"/>
</dbReference>
<dbReference type="InterPro" id="IPR016181">
    <property type="entry name" value="Acyl_CoA_acyltransferase"/>
</dbReference>
<reference evidence="4 5" key="1">
    <citation type="journal article" date="2018" name="PLoS Pathog.">
        <title>Evolution of structural diversity of trichothecenes, a family of toxins produced by plant pathogenic and entomopathogenic fungi.</title>
        <authorList>
            <person name="Proctor R.H."/>
            <person name="McCormick S.P."/>
            <person name="Kim H.S."/>
            <person name="Cardoza R.E."/>
            <person name="Stanley A.M."/>
            <person name="Lindo L."/>
            <person name="Kelly A."/>
            <person name="Brown D.W."/>
            <person name="Lee T."/>
            <person name="Vaughan M.M."/>
            <person name="Alexander N.J."/>
            <person name="Busman M."/>
            <person name="Gutierrez S."/>
        </authorList>
    </citation>
    <scope>NUCLEOTIDE SEQUENCE [LARGE SCALE GENOMIC DNA]</scope>
    <source>
        <strain evidence="4 5">NRRL 13405</strain>
    </source>
</reference>
<dbReference type="GO" id="GO:0016747">
    <property type="term" value="F:acyltransferase activity, transferring groups other than amino-acyl groups"/>
    <property type="evidence" value="ECO:0007669"/>
    <property type="project" value="InterPro"/>
</dbReference>
<dbReference type="CDD" id="cd04301">
    <property type="entry name" value="NAT_SF"/>
    <property type="match status" value="1"/>
</dbReference>
<name>A0A395N0J8_9HYPO</name>
<dbReference type="Gene3D" id="3.40.630.30">
    <property type="match status" value="1"/>
</dbReference>
<gene>
    <name evidence="4" type="ORF">FIE12Z_2270</name>
</gene>
<keyword evidence="2" id="KW-0012">Acyltransferase</keyword>
<evidence type="ECO:0000259" key="3">
    <source>
        <dbReference type="PROSITE" id="PS51186"/>
    </source>
</evidence>
<keyword evidence="5" id="KW-1185">Reference proteome</keyword>
<feature type="domain" description="N-acetyltransferase" evidence="3">
    <location>
        <begin position="28"/>
        <end position="221"/>
    </location>
</feature>
<comment type="caution">
    <text evidence="4">The sequence shown here is derived from an EMBL/GenBank/DDBJ whole genome shotgun (WGS) entry which is preliminary data.</text>
</comment>
<dbReference type="Pfam" id="PF00583">
    <property type="entry name" value="Acetyltransf_1"/>
    <property type="match status" value="1"/>
</dbReference>
<dbReference type="InterPro" id="IPR000182">
    <property type="entry name" value="GNAT_dom"/>
</dbReference>
<dbReference type="InterPro" id="IPR050680">
    <property type="entry name" value="YpeA/RimI_acetyltransf"/>
</dbReference>
<sequence length="221" mass="24772">MSKRFRYSFSRISKTHSVDESAVQYRDLRLRALKASPGSFASTYEIESKFTFDTWKDRILQGDRENLVCIATSTDPSTSGQAEWVGQVTLRGPASKKDFSLPEASGQPPIGEDDEEEKWQLLSLSILPEHQGQGLGQGLCQEALKYLQERRQKPRVLVRLMTKADNTATIRLYRKLGFEVVGASTLVEGLVTNGDGNLLPDDITDPKYTTRTGVIMTQRIQ</sequence>
<evidence type="ECO:0000256" key="2">
    <source>
        <dbReference type="ARBA" id="ARBA00023315"/>
    </source>
</evidence>
<keyword evidence="1" id="KW-0808">Transferase</keyword>
<dbReference type="EMBL" id="PXXK01000042">
    <property type="protein sequence ID" value="RFN53445.1"/>
    <property type="molecule type" value="Genomic_DNA"/>
</dbReference>
<dbReference type="PANTHER" id="PTHR43420:SF47">
    <property type="entry name" value="N-ACETYLTRANSFERASE DOMAIN-CONTAINING PROTEIN"/>
    <property type="match status" value="1"/>
</dbReference>
<organism evidence="4 5">
    <name type="scientific">Fusarium flagelliforme</name>
    <dbReference type="NCBI Taxonomy" id="2675880"/>
    <lineage>
        <taxon>Eukaryota</taxon>
        <taxon>Fungi</taxon>
        <taxon>Dikarya</taxon>
        <taxon>Ascomycota</taxon>
        <taxon>Pezizomycotina</taxon>
        <taxon>Sordariomycetes</taxon>
        <taxon>Hypocreomycetidae</taxon>
        <taxon>Hypocreales</taxon>
        <taxon>Nectriaceae</taxon>
        <taxon>Fusarium</taxon>
        <taxon>Fusarium incarnatum-equiseti species complex</taxon>
    </lineage>
</organism>
<dbReference type="AlphaFoldDB" id="A0A395N0J8"/>
<dbReference type="PROSITE" id="PS51186">
    <property type="entry name" value="GNAT"/>
    <property type="match status" value="1"/>
</dbReference>
<evidence type="ECO:0000256" key="1">
    <source>
        <dbReference type="ARBA" id="ARBA00022679"/>
    </source>
</evidence>
<proteinExistence type="predicted"/>
<accession>A0A395N0J8</accession>
<evidence type="ECO:0000313" key="5">
    <source>
        <dbReference type="Proteomes" id="UP000265631"/>
    </source>
</evidence>
<dbReference type="Proteomes" id="UP000265631">
    <property type="component" value="Unassembled WGS sequence"/>
</dbReference>